<dbReference type="Proteomes" id="UP000621454">
    <property type="component" value="Unassembled WGS sequence"/>
</dbReference>
<dbReference type="AlphaFoldDB" id="A0A916TER4"/>
<dbReference type="InterPro" id="IPR051599">
    <property type="entry name" value="Cell_Envelope_Assoc"/>
</dbReference>
<evidence type="ECO:0000313" key="4">
    <source>
        <dbReference type="Proteomes" id="UP000621454"/>
    </source>
</evidence>
<keyword evidence="1" id="KW-0472">Membrane</keyword>
<protein>
    <recommendedName>
        <fullName evidence="2">DUF218 domain-containing protein</fullName>
    </recommendedName>
</protein>
<dbReference type="PANTHER" id="PTHR30336">
    <property type="entry name" value="INNER MEMBRANE PROTEIN, PROBABLE PERMEASE"/>
    <property type="match status" value="1"/>
</dbReference>
<dbReference type="GO" id="GO:0005886">
    <property type="term" value="C:plasma membrane"/>
    <property type="evidence" value="ECO:0007669"/>
    <property type="project" value="TreeGrafter"/>
</dbReference>
<sequence>MLRKRRESGPDGSVRPVRTVDSRPAAAVRVVVGAVVIAVIVVVELTVTVSATWLLARSAGRVTDVDDAPSAPVAIVFGSMVRDGQPLSYVRGRLDTAEQLYRSGRVRHLLMSGNGFSPVGDEVAVMSAYLRAKGIPATSISVDPRGFDTADTCRRARDVYGVERALLVTQDFHTRRAVALCRVAGIDATAVRADCECSTWSLARNHIREALLAAPKAMLTSIG</sequence>
<name>A0A916TER4_9ACTN</name>
<accession>A0A916TER4</accession>
<keyword evidence="1" id="KW-1133">Transmembrane helix</keyword>
<dbReference type="InterPro" id="IPR003848">
    <property type="entry name" value="DUF218"/>
</dbReference>
<dbReference type="EMBL" id="BMGC01000031">
    <property type="protein sequence ID" value="GGB42261.1"/>
    <property type="molecule type" value="Genomic_DNA"/>
</dbReference>
<reference evidence="3" key="2">
    <citation type="submission" date="2020-09" db="EMBL/GenBank/DDBJ databases">
        <authorList>
            <person name="Sun Q."/>
            <person name="Zhou Y."/>
        </authorList>
    </citation>
    <scope>NUCLEOTIDE SEQUENCE</scope>
    <source>
        <strain evidence="3">CGMCC 1.12827</strain>
    </source>
</reference>
<feature type="transmembrane region" description="Helical" evidence="1">
    <location>
        <begin position="30"/>
        <end position="56"/>
    </location>
</feature>
<feature type="domain" description="DUF218" evidence="2">
    <location>
        <begin position="73"/>
        <end position="199"/>
    </location>
</feature>
<evidence type="ECO:0000256" key="1">
    <source>
        <dbReference type="SAM" id="Phobius"/>
    </source>
</evidence>
<dbReference type="Pfam" id="PF02698">
    <property type="entry name" value="DUF218"/>
    <property type="match status" value="1"/>
</dbReference>
<proteinExistence type="predicted"/>
<organism evidence="3 4">
    <name type="scientific">Gordonia jinhuaensis</name>
    <dbReference type="NCBI Taxonomy" id="1517702"/>
    <lineage>
        <taxon>Bacteria</taxon>
        <taxon>Bacillati</taxon>
        <taxon>Actinomycetota</taxon>
        <taxon>Actinomycetes</taxon>
        <taxon>Mycobacteriales</taxon>
        <taxon>Gordoniaceae</taxon>
        <taxon>Gordonia</taxon>
    </lineage>
</organism>
<gene>
    <name evidence="3" type="ORF">GCM10011489_32250</name>
</gene>
<keyword evidence="4" id="KW-1185">Reference proteome</keyword>
<evidence type="ECO:0000313" key="3">
    <source>
        <dbReference type="EMBL" id="GGB42261.1"/>
    </source>
</evidence>
<keyword evidence="1" id="KW-0812">Transmembrane</keyword>
<dbReference type="PANTHER" id="PTHR30336:SF6">
    <property type="entry name" value="INTEGRAL MEMBRANE PROTEIN"/>
    <property type="match status" value="1"/>
</dbReference>
<dbReference type="CDD" id="cd06259">
    <property type="entry name" value="YdcF-like"/>
    <property type="match status" value="1"/>
</dbReference>
<reference evidence="3" key="1">
    <citation type="journal article" date="2014" name="Int. J. Syst. Evol. Microbiol.">
        <title>Complete genome sequence of Corynebacterium casei LMG S-19264T (=DSM 44701T), isolated from a smear-ripened cheese.</title>
        <authorList>
            <consortium name="US DOE Joint Genome Institute (JGI-PGF)"/>
            <person name="Walter F."/>
            <person name="Albersmeier A."/>
            <person name="Kalinowski J."/>
            <person name="Ruckert C."/>
        </authorList>
    </citation>
    <scope>NUCLEOTIDE SEQUENCE</scope>
    <source>
        <strain evidence="3">CGMCC 1.12827</strain>
    </source>
</reference>
<evidence type="ECO:0000259" key="2">
    <source>
        <dbReference type="Pfam" id="PF02698"/>
    </source>
</evidence>
<comment type="caution">
    <text evidence="3">The sequence shown here is derived from an EMBL/GenBank/DDBJ whole genome shotgun (WGS) entry which is preliminary data.</text>
</comment>